<organism evidence="5 6">
    <name type="scientific">Mesonia hippocampi</name>
    <dbReference type="NCBI Taxonomy" id="1628250"/>
    <lineage>
        <taxon>Bacteria</taxon>
        <taxon>Pseudomonadati</taxon>
        <taxon>Bacteroidota</taxon>
        <taxon>Flavobacteriia</taxon>
        <taxon>Flavobacteriales</taxon>
        <taxon>Flavobacteriaceae</taxon>
        <taxon>Mesonia</taxon>
    </lineage>
</organism>
<name>A0A840EN48_9FLAO</name>
<reference evidence="5 6" key="1">
    <citation type="submission" date="2020-08" db="EMBL/GenBank/DDBJ databases">
        <title>Genomic Encyclopedia of Type Strains, Phase IV (KMG-IV): sequencing the most valuable type-strain genomes for metagenomic binning, comparative biology and taxonomic classification.</title>
        <authorList>
            <person name="Goeker M."/>
        </authorList>
    </citation>
    <scope>NUCLEOTIDE SEQUENCE [LARGE SCALE GENOMIC DNA]</scope>
    <source>
        <strain evidence="5 6">DSM 29568</strain>
    </source>
</reference>
<dbReference type="Pfam" id="PF12833">
    <property type="entry name" value="HTH_18"/>
    <property type="match status" value="1"/>
</dbReference>
<evidence type="ECO:0000256" key="1">
    <source>
        <dbReference type="ARBA" id="ARBA00023015"/>
    </source>
</evidence>
<evidence type="ECO:0000313" key="5">
    <source>
        <dbReference type="EMBL" id="MBB4118491.1"/>
    </source>
</evidence>
<proteinExistence type="predicted"/>
<evidence type="ECO:0000259" key="4">
    <source>
        <dbReference type="PROSITE" id="PS01124"/>
    </source>
</evidence>
<dbReference type="PANTHER" id="PTHR43280">
    <property type="entry name" value="ARAC-FAMILY TRANSCRIPTIONAL REGULATOR"/>
    <property type="match status" value="1"/>
</dbReference>
<dbReference type="PROSITE" id="PS01124">
    <property type="entry name" value="HTH_ARAC_FAMILY_2"/>
    <property type="match status" value="1"/>
</dbReference>
<dbReference type="GO" id="GO:0003700">
    <property type="term" value="F:DNA-binding transcription factor activity"/>
    <property type="evidence" value="ECO:0007669"/>
    <property type="project" value="InterPro"/>
</dbReference>
<dbReference type="InterPro" id="IPR009057">
    <property type="entry name" value="Homeodomain-like_sf"/>
</dbReference>
<sequence>MEGFGSFYITNTTNTSQLCNRLKDYYKIIFLEKGSKIKIDFDTINCPADTFFFLNEEHFFVLDEKAKGQLIYFDTDFYCIELHDQELACDGLLYRNITLTPYIHLTHQQATNLCRLVTEIEKEEKNTDYWSEEKIKLLLKYIIIEATRIWAIQWQINTSDFSKKQNFIKKFSKLVEENYAQIHQVTCYAKMLNITPKTLNNNVVKNFNTTPQQIISNRIILQAKRLLAHTNLSVKEISHTLGYTDSSYFNRFFKKQTSTTPLTFRKTQKKPKQLIF</sequence>
<evidence type="ECO:0000256" key="3">
    <source>
        <dbReference type="ARBA" id="ARBA00023163"/>
    </source>
</evidence>
<accession>A0A840EN48</accession>
<keyword evidence="6" id="KW-1185">Reference proteome</keyword>
<keyword evidence="1" id="KW-0805">Transcription regulation</keyword>
<protein>
    <submittedName>
        <fullName evidence="5">AraC-like DNA-binding protein</fullName>
    </submittedName>
</protein>
<dbReference type="Proteomes" id="UP000553034">
    <property type="component" value="Unassembled WGS sequence"/>
</dbReference>
<dbReference type="Gene3D" id="1.10.10.60">
    <property type="entry name" value="Homeodomain-like"/>
    <property type="match status" value="1"/>
</dbReference>
<dbReference type="PANTHER" id="PTHR43280:SF32">
    <property type="entry name" value="TRANSCRIPTIONAL REGULATORY PROTEIN"/>
    <property type="match status" value="1"/>
</dbReference>
<dbReference type="AlphaFoldDB" id="A0A840EN48"/>
<dbReference type="SMART" id="SM00342">
    <property type="entry name" value="HTH_ARAC"/>
    <property type="match status" value="1"/>
</dbReference>
<keyword evidence="2 5" id="KW-0238">DNA-binding</keyword>
<evidence type="ECO:0000313" key="6">
    <source>
        <dbReference type="Proteomes" id="UP000553034"/>
    </source>
</evidence>
<dbReference type="SUPFAM" id="SSF46689">
    <property type="entry name" value="Homeodomain-like"/>
    <property type="match status" value="1"/>
</dbReference>
<comment type="caution">
    <text evidence="5">The sequence shown here is derived from an EMBL/GenBank/DDBJ whole genome shotgun (WGS) entry which is preliminary data.</text>
</comment>
<dbReference type="GO" id="GO:0043565">
    <property type="term" value="F:sequence-specific DNA binding"/>
    <property type="evidence" value="ECO:0007669"/>
    <property type="project" value="InterPro"/>
</dbReference>
<dbReference type="RefSeq" id="WP_183476618.1">
    <property type="nucleotide sequence ID" value="NZ_JACIFO010000002.1"/>
</dbReference>
<gene>
    <name evidence="5" type="ORF">GGR32_000765</name>
</gene>
<feature type="domain" description="HTH araC/xylS-type" evidence="4">
    <location>
        <begin position="169"/>
        <end position="267"/>
    </location>
</feature>
<dbReference type="InterPro" id="IPR018060">
    <property type="entry name" value="HTH_AraC"/>
</dbReference>
<evidence type="ECO:0000256" key="2">
    <source>
        <dbReference type="ARBA" id="ARBA00023125"/>
    </source>
</evidence>
<dbReference type="PRINTS" id="PR00032">
    <property type="entry name" value="HTHARAC"/>
</dbReference>
<keyword evidence="3" id="KW-0804">Transcription</keyword>
<dbReference type="EMBL" id="JACIFO010000002">
    <property type="protein sequence ID" value="MBB4118491.1"/>
    <property type="molecule type" value="Genomic_DNA"/>
</dbReference>
<dbReference type="InterPro" id="IPR020449">
    <property type="entry name" value="Tscrpt_reg_AraC-type_HTH"/>
</dbReference>